<dbReference type="Pfam" id="PF00005">
    <property type="entry name" value="ABC_tran"/>
    <property type="match status" value="1"/>
</dbReference>
<dbReference type="AlphaFoldDB" id="B1L4R3"/>
<organism evidence="2 3">
    <name type="scientific">Korarchaeum cryptofilum (strain OPF8)</name>
    <dbReference type="NCBI Taxonomy" id="374847"/>
    <lineage>
        <taxon>Archaea</taxon>
        <taxon>Thermoproteota</taxon>
        <taxon>Candidatus Korarchaeia</taxon>
        <taxon>Candidatus Korarchaeales</taxon>
        <taxon>Candidatus Korarchaeaceae</taxon>
        <taxon>Candidatus Korarchaeum</taxon>
    </lineage>
</organism>
<gene>
    <name evidence="2" type="ordered locus">Kcr_0691</name>
</gene>
<dbReference type="KEGG" id="kcr:Kcr_0691"/>
<dbReference type="EMBL" id="CP000968">
    <property type="protein sequence ID" value="ACB07442.1"/>
    <property type="molecule type" value="Genomic_DNA"/>
</dbReference>
<dbReference type="GO" id="GO:0016887">
    <property type="term" value="F:ATP hydrolysis activity"/>
    <property type="evidence" value="ECO:0007669"/>
    <property type="project" value="InterPro"/>
</dbReference>
<dbReference type="EnsemblBacteria" id="ACB07442">
    <property type="protein sequence ID" value="ACB07442"/>
    <property type="gene ID" value="Kcr_0691"/>
</dbReference>
<evidence type="ECO:0000313" key="3">
    <source>
        <dbReference type="Proteomes" id="UP000001686"/>
    </source>
</evidence>
<dbReference type="InterPro" id="IPR027417">
    <property type="entry name" value="P-loop_NTPase"/>
</dbReference>
<dbReference type="OrthoDB" id="18209at2157"/>
<reference evidence="2 3" key="1">
    <citation type="journal article" date="2008" name="Proc. Natl. Acad. Sci. U.S.A.">
        <title>A korarchaeal genome reveals new insights into the evolution of the Archaea.</title>
        <authorList>
            <person name="Elkins J.G."/>
            <person name="Podar M."/>
            <person name="Graham D.E."/>
            <person name="Makarova K.S."/>
            <person name="Wolf Y."/>
            <person name="Randau L."/>
            <person name="Hedlund B.P."/>
            <person name="Brochier-Armanet C."/>
            <person name="Kunin V."/>
            <person name="Anderson I."/>
            <person name="Lapidus A."/>
            <person name="Goltsman E."/>
            <person name="Barry K."/>
            <person name="Koonin E.V."/>
            <person name="Hugenholtz P."/>
            <person name="Kyrpides N."/>
            <person name="Wanner G."/>
            <person name="Richardson P."/>
            <person name="Keller M."/>
            <person name="Stetter K.O."/>
        </authorList>
    </citation>
    <scope>NUCLEOTIDE SEQUENCE [LARGE SCALE GENOMIC DNA]</scope>
    <source>
        <strain evidence="3">OPF8</strain>
    </source>
</reference>
<dbReference type="InterPro" id="IPR003439">
    <property type="entry name" value="ABC_transporter-like_ATP-bd"/>
</dbReference>
<dbReference type="Proteomes" id="UP000001686">
    <property type="component" value="Chromosome"/>
</dbReference>
<dbReference type="PANTHER" id="PTHR43850:SF2">
    <property type="entry name" value="ABC TRANSPORTER ATP-BINDING PROTEIN MA_4021-RELATED"/>
    <property type="match status" value="1"/>
</dbReference>
<dbReference type="RefSeq" id="WP_012309339.1">
    <property type="nucleotide sequence ID" value="NC_010482.1"/>
</dbReference>
<dbReference type="STRING" id="374847.Kcr_0691"/>
<dbReference type="eggNOG" id="arCOG05372">
    <property type="taxonomic scope" value="Archaea"/>
</dbReference>
<dbReference type="GeneID" id="6093973"/>
<dbReference type="InParanoid" id="B1L4R3"/>
<keyword evidence="3" id="KW-1185">Reference proteome</keyword>
<evidence type="ECO:0000259" key="1">
    <source>
        <dbReference type="Pfam" id="PF00005"/>
    </source>
</evidence>
<dbReference type="Gene3D" id="3.40.50.300">
    <property type="entry name" value="P-loop containing nucleotide triphosphate hydrolases"/>
    <property type="match status" value="1"/>
</dbReference>
<name>B1L4R3_KORCO</name>
<evidence type="ECO:0000313" key="2">
    <source>
        <dbReference type="EMBL" id="ACB07442.1"/>
    </source>
</evidence>
<proteinExistence type="predicted"/>
<sequence>MIKVEKLYVRLGGSEILKGIDANFSHKHIMLGPNGSGKTTLFRAMAGLIPYEGCIEIDGHPLEKLRGAVGLLATNITEIYHLAPVKALDLLHLFSDITGSNTEDTLKLLEDLGVKRDLLAKRKLWELSAGTKKAFTTALALSSGSRHVILDEPFEQLDPAKKVRFYPTFSYSPRVEDKAIWQGASSYQPR</sequence>
<protein>
    <submittedName>
        <fullName evidence="2">ABC transporter related</fullName>
    </submittedName>
</protein>
<dbReference type="SUPFAM" id="SSF52540">
    <property type="entry name" value="P-loop containing nucleoside triphosphate hydrolases"/>
    <property type="match status" value="1"/>
</dbReference>
<dbReference type="PANTHER" id="PTHR43850">
    <property type="entry name" value="ABC TRANSPORTER ATP-BINDING PROTEIN MA_4021-RELATED"/>
    <property type="match status" value="1"/>
</dbReference>
<accession>B1L4R3</accession>
<dbReference type="HOGENOM" id="CLU_1425078_0_0_2"/>
<dbReference type="PhylomeDB" id="B1L4R3"/>
<feature type="domain" description="ABC transporter" evidence="1">
    <location>
        <begin position="26"/>
        <end position="154"/>
    </location>
</feature>
<dbReference type="GO" id="GO:0005524">
    <property type="term" value="F:ATP binding"/>
    <property type="evidence" value="ECO:0007669"/>
    <property type="project" value="InterPro"/>
</dbReference>